<name>A0AAX4J9K3_9MICR</name>
<reference evidence="2" key="1">
    <citation type="journal article" date="2024" name="BMC Genomics">
        <title>Functional annotation of a divergent genome using sequence and structure-based similarity.</title>
        <authorList>
            <person name="Svedberg D."/>
            <person name="Winiger R.R."/>
            <person name="Berg A."/>
            <person name="Sharma H."/>
            <person name="Tellgren-Roth C."/>
            <person name="Debrunner-Vossbrinck B.A."/>
            <person name="Vossbrinck C.R."/>
            <person name="Barandun J."/>
        </authorList>
    </citation>
    <scope>NUCLEOTIDE SEQUENCE</scope>
    <source>
        <strain evidence="2">Illinois isolate</strain>
    </source>
</reference>
<keyword evidence="1" id="KW-0175">Coiled coil</keyword>
<gene>
    <name evidence="2" type="ORF">VNE69_02140</name>
</gene>
<evidence type="ECO:0000313" key="2">
    <source>
        <dbReference type="EMBL" id="WUR02616.1"/>
    </source>
</evidence>
<dbReference type="AlphaFoldDB" id="A0AAX4J9K3"/>
<proteinExistence type="predicted"/>
<accession>A0AAX4J9K3</accession>
<protein>
    <submittedName>
        <fullName evidence="2">SP-containing protein</fullName>
    </submittedName>
</protein>
<organism evidence="2 3">
    <name type="scientific">Vairimorpha necatrix</name>
    <dbReference type="NCBI Taxonomy" id="6039"/>
    <lineage>
        <taxon>Eukaryota</taxon>
        <taxon>Fungi</taxon>
        <taxon>Fungi incertae sedis</taxon>
        <taxon>Microsporidia</taxon>
        <taxon>Nosematidae</taxon>
        <taxon>Vairimorpha</taxon>
    </lineage>
</organism>
<dbReference type="GeneID" id="90540430"/>
<dbReference type="RefSeq" id="XP_065328761.1">
    <property type="nucleotide sequence ID" value="XM_065472689.1"/>
</dbReference>
<feature type="coiled-coil region" evidence="1">
    <location>
        <begin position="14"/>
        <end position="52"/>
    </location>
</feature>
<evidence type="ECO:0000313" key="3">
    <source>
        <dbReference type="Proteomes" id="UP001334084"/>
    </source>
</evidence>
<keyword evidence="3" id="KW-1185">Reference proteome</keyword>
<evidence type="ECO:0000256" key="1">
    <source>
        <dbReference type="SAM" id="Coils"/>
    </source>
</evidence>
<dbReference type="KEGG" id="vnx:VNE69_02140"/>
<sequence>MNILFLLLLGVRSSKDNDAAKERLKKHMEKLEKDLERAKREFELEVQKEDRLGKQLDSISVTEGPERFTFEAPIEIPPKIQFLMKHAKNLFMGSYPTDEDFNEIADMKSEFVKVKITSPIEVKQFMKDVIDIFESFPDNIFEKKKETKTSGN</sequence>
<dbReference type="Proteomes" id="UP001334084">
    <property type="component" value="Chromosome 2"/>
</dbReference>
<dbReference type="EMBL" id="CP142727">
    <property type="protein sequence ID" value="WUR02616.1"/>
    <property type="molecule type" value="Genomic_DNA"/>
</dbReference>